<dbReference type="HOGENOM" id="CLU_030671_1_0_1"/>
<organism evidence="2 3">
    <name type="scientific">Phlebiopsis gigantea (strain 11061_1 CR5-6)</name>
    <name type="common">White-rot fungus</name>
    <name type="synonym">Peniophora gigantea</name>
    <dbReference type="NCBI Taxonomy" id="745531"/>
    <lineage>
        <taxon>Eukaryota</taxon>
        <taxon>Fungi</taxon>
        <taxon>Dikarya</taxon>
        <taxon>Basidiomycota</taxon>
        <taxon>Agaricomycotina</taxon>
        <taxon>Agaricomycetes</taxon>
        <taxon>Polyporales</taxon>
        <taxon>Phanerochaetaceae</taxon>
        <taxon>Phlebiopsis</taxon>
    </lineage>
</organism>
<proteinExistence type="inferred from homology"/>
<sequence length="359" mass="39959">MSGIPTFAELPNFHEYTGCAWGVWGPDDELGTINLLTEEVVAEAAKEIRLGKSFSLNMPLNFPGKNTQSSTQWDGLRHYGVLGGYNKFYNDTDSDTLSRGHFFISDPEELAKYNHKIKLGIHSTPSCFLPSFFFHRQSAVDWAQHGISGRGVLLDLVRFFTEGGTKPLPYDPWSTHGFSVKDLEDCAAKQGVEFRRGDILLIRGGFGQKWWATTRAERESLSEKPEAFAGIEQSEDMKRFLWDNHFAAVASDQPALESYPAIPGPLHMHQASSLVSYAFDFLIVFSCRRSSGKHHVTPPVPAPLTSSHSLFGMPIGEFFELEKLAQACAEHNRYTFFFASWPLNVLGGVASPPNAAAYL</sequence>
<accession>A0A0C3S377</accession>
<protein>
    <recommendedName>
        <fullName evidence="4">Cyclase</fullName>
    </recommendedName>
</protein>
<dbReference type="OrthoDB" id="5396at2759"/>
<dbReference type="EMBL" id="KN840460">
    <property type="protein sequence ID" value="KIP09916.1"/>
    <property type="molecule type" value="Genomic_DNA"/>
</dbReference>
<dbReference type="Proteomes" id="UP000053257">
    <property type="component" value="Unassembled WGS sequence"/>
</dbReference>
<dbReference type="GO" id="GO:0019441">
    <property type="term" value="P:L-tryptophan catabolic process to kynurenine"/>
    <property type="evidence" value="ECO:0007669"/>
    <property type="project" value="InterPro"/>
</dbReference>
<reference evidence="2 3" key="1">
    <citation type="journal article" date="2014" name="PLoS Genet.">
        <title>Analysis of the Phlebiopsis gigantea genome, transcriptome and secretome provides insight into its pioneer colonization strategies of wood.</title>
        <authorList>
            <person name="Hori C."/>
            <person name="Ishida T."/>
            <person name="Igarashi K."/>
            <person name="Samejima M."/>
            <person name="Suzuki H."/>
            <person name="Master E."/>
            <person name="Ferreira P."/>
            <person name="Ruiz-Duenas F.J."/>
            <person name="Held B."/>
            <person name="Canessa P."/>
            <person name="Larrondo L.F."/>
            <person name="Schmoll M."/>
            <person name="Druzhinina I.S."/>
            <person name="Kubicek C.P."/>
            <person name="Gaskell J.A."/>
            <person name="Kersten P."/>
            <person name="St John F."/>
            <person name="Glasner J."/>
            <person name="Sabat G."/>
            <person name="Splinter BonDurant S."/>
            <person name="Syed K."/>
            <person name="Yadav J."/>
            <person name="Mgbeahuruike A.C."/>
            <person name="Kovalchuk A."/>
            <person name="Asiegbu F.O."/>
            <person name="Lackner G."/>
            <person name="Hoffmeister D."/>
            <person name="Rencoret J."/>
            <person name="Gutierrez A."/>
            <person name="Sun H."/>
            <person name="Lindquist E."/>
            <person name="Barry K."/>
            <person name="Riley R."/>
            <person name="Grigoriev I.V."/>
            <person name="Henrissat B."/>
            <person name="Kues U."/>
            <person name="Berka R.M."/>
            <person name="Martinez A.T."/>
            <person name="Covert S.F."/>
            <person name="Blanchette R.A."/>
            <person name="Cullen D."/>
        </authorList>
    </citation>
    <scope>NUCLEOTIDE SEQUENCE [LARGE SCALE GENOMIC DNA]</scope>
    <source>
        <strain evidence="2 3">11061_1 CR5-6</strain>
    </source>
</reference>
<evidence type="ECO:0000313" key="2">
    <source>
        <dbReference type="EMBL" id="KIP09916.1"/>
    </source>
</evidence>
<evidence type="ECO:0000256" key="1">
    <source>
        <dbReference type="ARBA" id="ARBA00007865"/>
    </source>
</evidence>
<dbReference type="STRING" id="745531.A0A0C3S377"/>
<dbReference type="Pfam" id="PF04199">
    <property type="entry name" value="Cyclase"/>
    <property type="match status" value="1"/>
</dbReference>
<dbReference type="InterPro" id="IPR007325">
    <property type="entry name" value="KFase/CYL"/>
</dbReference>
<dbReference type="PANTHER" id="PTHR34861:SF10">
    <property type="entry name" value="CYCLASE"/>
    <property type="match status" value="1"/>
</dbReference>
<evidence type="ECO:0008006" key="4">
    <source>
        <dbReference type="Google" id="ProtNLM"/>
    </source>
</evidence>
<dbReference type="PANTHER" id="PTHR34861">
    <property type="match status" value="1"/>
</dbReference>
<gene>
    <name evidence="2" type="ORF">PHLGIDRAFT_115902</name>
</gene>
<dbReference type="GO" id="GO:0004061">
    <property type="term" value="F:arylformamidase activity"/>
    <property type="evidence" value="ECO:0007669"/>
    <property type="project" value="InterPro"/>
</dbReference>
<comment type="similarity">
    <text evidence="1">Belongs to the Cyclase 1 superfamily.</text>
</comment>
<dbReference type="AlphaFoldDB" id="A0A0C3S377"/>
<dbReference type="InterPro" id="IPR037175">
    <property type="entry name" value="KFase_sf"/>
</dbReference>
<name>A0A0C3S377_PHLG1</name>
<keyword evidence="3" id="KW-1185">Reference proteome</keyword>
<dbReference type="Gene3D" id="3.50.30.50">
    <property type="entry name" value="Putative cyclase"/>
    <property type="match status" value="1"/>
</dbReference>
<evidence type="ECO:0000313" key="3">
    <source>
        <dbReference type="Proteomes" id="UP000053257"/>
    </source>
</evidence>